<proteinExistence type="predicted"/>
<dbReference type="SUPFAM" id="SSF52151">
    <property type="entry name" value="FabD/lysophospholipase-like"/>
    <property type="match status" value="1"/>
</dbReference>
<feature type="short sequence motif" description="GXSXG" evidence="4">
    <location>
        <begin position="36"/>
        <end position="40"/>
    </location>
</feature>
<evidence type="ECO:0000259" key="5">
    <source>
        <dbReference type="PROSITE" id="PS51635"/>
    </source>
</evidence>
<evidence type="ECO:0000256" key="3">
    <source>
        <dbReference type="ARBA" id="ARBA00023098"/>
    </source>
</evidence>
<dbReference type="PANTHER" id="PTHR14226:SF78">
    <property type="entry name" value="SLR0060 PROTEIN"/>
    <property type="match status" value="1"/>
</dbReference>
<protein>
    <submittedName>
        <fullName evidence="6">Patatin-like phospholipase</fullName>
    </submittedName>
</protein>
<evidence type="ECO:0000313" key="6">
    <source>
        <dbReference type="EMBL" id="MVB12584.1"/>
    </source>
</evidence>
<keyword evidence="1 4" id="KW-0378">Hydrolase</keyword>
<keyword evidence="2 4" id="KW-0442">Lipid degradation</keyword>
<feature type="short sequence motif" description="GXGXXG" evidence="4">
    <location>
        <begin position="9"/>
        <end position="14"/>
    </location>
</feature>
<evidence type="ECO:0000256" key="2">
    <source>
        <dbReference type="ARBA" id="ARBA00022963"/>
    </source>
</evidence>
<dbReference type="InterPro" id="IPR016035">
    <property type="entry name" value="Acyl_Trfase/lysoPLipase"/>
</dbReference>
<feature type="domain" description="PNPLA" evidence="5">
    <location>
        <begin position="5"/>
        <end position="197"/>
    </location>
</feature>
<dbReference type="Proteomes" id="UP000469440">
    <property type="component" value="Unassembled WGS sequence"/>
</dbReference>
<keyword evidence="3 4" id="KW-0443">Lipid metabolism</keyword>
<evidence type="ECO:0000256" key="1">
    <source>
        <dbReference type="ARBA" id="ARBA00022801"/>
    </source>
</evidence>
<feature type="short sequence motif" description="DGA/G" evidence="4">
    <location>
        <begin position="184"/>
        <end position="186"/>
    </location>
</feature>
<name>A0A6N8I3C8_9FIRM</name>
<sequence>MSFGIALAGGGIRGAAHVGVLLALEENGLRPESAAGTSAGGIVAGLYAAGVSAARLKKIVLELSQSGPSFFDPDLTGLASLIPNLLFRRTSGFSGLLKGNRLERYLYRLTEGKFLSESHMRIVIPSVDLCSDSTIACTNTLKGVRPIRRVRWTDRMRFSDAMRATSAVPAVFRPKIIDCMCLVDGGVTDVLPIDLLLAAGERNVLAVDVSEDYEMPKNLSLIEVASHSLAIMETRLRECVTRGEKMILDPDLPETDGLLNLSQMPMCMEAGYRAAQRAMPRIRSLFA</sequence>
<dbReference type="PROSITE" id="PS51635">
    <property type="entry name" value="PNPLA"/>
    <property type="match status" value="1"/>
</dbReference>
<dbReference type="InterPro" id="IPR050301">
    <property type="entry name" value="NTE"/>
</dbReference>
<evidence type="ECO:0000313" key="7">
    <source>
        <dbReference type="Proteomes" id="UP000469440"/>
    </source>
</evidence>
<evidence type="ECO:0000256" key="4">
    <source>
        <dbReference type="PROSITE-ProRule" id="PRU01161"/>
    </source>
</evidence>
<dbReference type="Pfam" id="PF01734">
    <property type="entry name" value="Patatin"/>
    <property type="match status" value="1"/>
</dbReference>
<dbReference type="AlphaFoldDB" id="A0A6N8I3C8"/>
<gene>
    <name evidence="6" type="ORF">CAFE_33250</name>
</gene>
<dbReference type="EMBL" id="VWXL01000100">
    <property type="protein sequence ID" value="MVB12584.1"/>
    <property type="molecule type" value="Genomic_DNA"/>
</dbReference>
<dbReference type="OrthoDB" id="9770965at2"/>
<comment type="caution">
    <text evidence="6">The sequence shown here is derived from an EMBL/GenBank/DDBJ whole genome shotgun (WGS) entry which is preliminary data.</text>
</comment>
<feature type="active site" description="Nucleophile" evidence="4">
    <location>
        <position position="38"/>
    </location>
</feature>
<dbReference type="RefSeq" id="WP_156991256.1">
    <property type="nucleotide sequence ID" value="NZ_VWXL01000100.1"/>
</dbReference>
<dbReference type="InterPro" id="IPR002641">
    <property type="entry name" value="PNPLA_dom"/>
</dbReference>
<dbReference type="Gene3D" id="3.40.1090.10">
    <property type="entry name" value="Cytosolic phospholipase A2 catalytic domain"/>
    <property type="match status" value="1"/>
</dbReference>
<organism evidence="6 7">
    <name type="scientific">Caproicibacter fermentans</name>
    <dbReference type="NCBI Taxonomy" id="2576756"/>
    <lineage>
        <taxon>Bacteria</taxon>
        <taxon>Bacillati</taxon>
        <taxon>Bacillota</taxon>
        <taxon>Clostridia</taxon>
        <taxon>Eubacteriales</taxon>
        <taxon>Acutalibacteraceae</taxon>
        <taxon>Caproicibacter</taxon>
    </lineage>
</organism>
<accession>A0A6N8I3C8</accession>
<reference evidence="6 7" key="1">
    <citation type="submission" date="2019-09" db="EMBL/GenBank/DDBJ databases">
        <title>Genome sequence of Clostridium sp. EA1.</title>
        <authorList>
            <person name="Poehlein A."/>
            <person name="Bengelsdorf F.R."/>
            <person name="Daniel R."/>
        </authorList>
    </citation>
    <scope>NUCLEOTIDE SEQUENCE [LARGE SCALE GENOMIC DNA]</scope>
    <source>
        <strain evidence="6 7">EA1</strain>
    </source>
</reference>
<dbReference type="PANTHER" id="PTHR14226">
    <property type="entry name" value="NEUROPATHY TARGET ESTERASE/SWISS CHEESE D.MELANOGASTER"/>
    <property type="match status" value="1"/>
</dbReference>
<dbReference type="GO" id="GO:0016787">
    <property type="term" value="F:hydrolase activity"/>
    <property type="evidence" value="ECO:0007669"/>
    <property type="project" value="UniProtKB-UniRule"/>
</dbReference>
<dbReference type="GO" id="GO:0016042">
    <property type="term" value="P:lipid catabolic process"/>
    <property type="evidence" value="ECO:0007669"/>
    <property type="project" value="UniProtKB-UniRule"/>
</dbReference>
<keyword evidence="7" id="KW-1185">Reference proteome</keyword>
<feature type="active site" description="Proton acceptor" evidence="4">
    <location>
        <position position="184"/>
    </location>
</feature>